<dbReference type="InterPro" id="IPR010272">
    <property type="entry name" value="T6SS_TssF"/>
</dbReference>
<sequence length="604" mass="66468">MKKLREYYERELGLLHGYAQEFAADYPAQAMHLGMADGAGDDPHVERLIQATALSNARVARLLDDSDGKLTEALLNVNYPHYLRPFPATANIHIDTGAVTAVTRVQRGTVLSASSQEGMACKFRTVQDVFITPLVLSRATFHAIADLPPYLARPADVASSLSIRIEGPAGFDLRALDVPALRLLIAGESSLCALVRDVLFLQAQAAWVELPDGRWRALDAVPLAPAGFSAEEAVLPWPPAAHPAFRLLAEYFACPDRFNFLDLMLAPLLRPAPAGSHCVTLHLGLKVPSDSPAARLLAGVSKANLLTHCTPVVNLFRRSASPIEMTHATPDYELLPDAASAGAYDVYSVDRVSAISAAPRDRAPVEYRPYYAAHHGEQQGKGRYWLLRRDAIRAVTHPGHELRIALVDGQLDPLAENNASVSIDLTCTNRDIPARLRHGAPEGDLQLEQGTQGWTLRFLQRPTPQYRFNAEHHWRLISLLSFSQAALGQQGVEGLREALALHDLRQSAITQRQIRGVAALDLRRARTWLRDDWHTTPVFGTDIRVTLDEQAFTGASLHLFAQVLDHFFGLCAHLNTFTRLTIVSLADGKELMRCQPRHGDIPLA</sequence>
<dbReference type="NCBIfam" id="TIGR03359">
    <property type="entry name" value="VI_chp_6"/>
    <property type="match status" value="1"/>
</dbReference>
<evidence type="ECO:0000313" key="2">
    <source>
        <dbReference type="Proteomes" id="UP000318431"/>
    </source>
</evidence>
<evidence type="ECO:0000313" key="1">
    <source>
        <dbReference type="EMBL" id="TWI65474.1"/>
    </source>
</evidence>
<name>A0A562RA86_9BURK</name>
<dbReference type="PANTHER" id="PTHR35370:SF1">
    <property type="entry name" value="TYPE VI SECRETION SYSTEM COMPONENT TSSF1"/>
    <property type="match status" value="1"/>
</dbReference>
<organism evidence="1 2">
    <name type="scientific">Pseudoduganella lurida</name>
    <dbReference type="NCBI Taxonomy" id="1036180"/>
    <lineage>
        <taxon>Bacteria</taxon>
        <taxon>Pseudomonadati</taxon>
        <taxon>Pseudomonadota</taxon>
        <taxon>Betaproteobacteria</taxon>
        <taxon>Burkholderiales</taxon>
        <taxon>Oxalobacteraceae</taxon>
        <taxon>Telluria group</taxon>
        <taxon>Pseudoduganella</taxon>
    </lineage>
</organism>
<keyword evidence="2" id="KW-1185">Reference proteome</keyword>
<proteinExistence type="predicted"/>
<dbReference type="PANTHER" id="PTHR35370">
    <property type="entry name" value="CYTOPLASMIC PROTEIN-RELATED-RELATED"/>
    <property type="match status" value="1"/>
</dbReference>
<accession>A0A562RA86</accession>
<dbReference type="Pfam" id="PF05947">
    <property type="entry name" value="T6SS_TssF"/>
    <property type="match status" value="1"/>
</dbReference>
<comment type="caution">
    <text evidence="1">The sequence shown here is derived from an EMBL/GenBank/DDBJ whole genome shotgun (WGS) entry which is preliminary data.</text>
</comment>
<dbReference type="Proteomes" id="UP000318431">
    <property type="component" value="Unassembled WGS sequence"/>
</dbReference>
<dbReference type="EMBL" id="VLLB01000004">
    <property type="protein sequence ID" value="TWI65474.1"/>
    <property type="molecule type" value="Genomic_DNA"/>
</dbReference>
<dbReference type="PIRSF" id="PIRSF028304">
    <property type="entry name" value="UCP028304"/>
    <property type="match status" value="1"/>
</dbReference>
<dbReference type="RefSeq" id="WP_145649753.1">
    <property type="nucleotide sequence ID" value="NZ_VLLB01000004.1"/>
</dbReference>
<dbReference type="AlphaFoldDB" id="A0A562RA86"/>
<protein>
    <submittedName>
        <fullName evidence="1">Type VI secretion system protein ImpG</fullName>
    </submittedName>
</protein>
<gene>
    <name evidence="1" type="ORF">IP91_02884</name>
</gene>
<dbReference type="OrthoDB" id="9763676at2"/>
<reference evidence="1 2" key="1">
    <citation type="journal article" date="2015" name="Stand. Genomic Sci.">
        <title>Genomic Encyclopedia of Bacterial and Archaeal Type Strains, Phase III: the genomes of soil and plant-associated and newly described type strains.</title>
        <authorList>
            <person name="Whitman W.B."/>
            <person name="Woyke T."/>
            <person name="Klenk H.P."/>
            <person name="Zhou Y."/>
            <person name="Lilburn T.G."/>
            <person name="Beck B.J."/>
            <person name="De Vos P."/>
            <person name="Vandamme P."/>
            <person name="Eisen J.A."/>
            <person name="Garrity G."/>
            <person name="Hugenholtz P."/>
            <person name="Kyrpides N.C."/>
        </authorList>
    </citation>
    <scope>NUCLEOTIDE SEQUENCE [LARGE SCALE GENOMIC DNA]</scope>
    <source>
        <strain evidence="1 2">CGMCC 1.10822</strain>
    </source>
</reference>